<dbReference type="EMBL" id="JAJFAZ020000002">
    <property type="protein sequence ID" value="KAI5344001.1"/>
    <property type="molecule type" value="Genomic_DNA"/>
</dbReference>
<name>A0AAD4ZFU5_PRUDU</name>
<organism evidence="1 2">
    <name type="scientific">Prunus dulcis</name>
    <name type="common">Almond</name>
    <name type="synonym">Amygdalus dulcis</name>
    <dbReference type="NCBI Taxonomy" id="3755"/>
    <lineage>
        <taxon>Eukaryota</taxon>
        <taxon>Viridiplantae</taxon>
        <taxon>Streptophyta</taxon>
        <taxon>Embryophyta</taxon>
        <taxon>Tracheophyta</taxon>
        <taxon>Spermatophyta</taxon>
        <taxon>Magnoliopsida</taxon>
        <taxon>eudicotyledons</taxon>
        <taxon>Gunneridae</taxon>
        <taxon>Pentapetalae</taxon>
        <taxon>rosids</taxon>
        <taxon>fabids</taxon>
        <taxon>Rosales</taxon>
        <taxon>Rosaceae</taxon>
        <taxon>Amygdaloideae</taxon>
        <taxon>Amygdaleae</taxon>
        <taxon>Prunus</taxon>
    </lineage>
</organism>
<protein>
    <submittedName>
        <fullName evidence="1">Uncharacterized protein</fullName>
    </submittedName>
</protein>
<accession>A0AAD4ZFU5</accession>
<dbReference type="AlphaFoldDB" id="A0AAD4ZFU5"/>
<comment type="caution">
    <text evidence="1">The sequence shown here is derived from an EMBL/GenBank/DDBJ whole genome shotgun (WGS) entry which is preliminary data.</text>
</comment>
<sequence>MKMHLSPHMLLMKFPTFYGTRVIRGYQLSARTFYATTLKSTALNNPMEALASDLRHHSEVFALSYNDMPGNSPDVICHKLNISPVYKPMRQKRRSYDAE</sequence>
<evidence type="ECO:0000313" key="2">
    <source>
        <dbReference type="Proteomes" id="UP001054821"/>
    </source>
</evidence>
<evidence type="ECO:0000313" key="1">
    <source>
        <dbReference type="EMBL" id="KAI5344001.1"/>
    </source>
</evidence>
<dbReference type="Proteomes" id="UP001054821">
    <property type="component" value="Chromosome 2"/>
</dbReference>
<keyword evidence="2" id="KW-1185">Reference proteome</keyword>
<gene>
    <name evidence="1" type="ORF">L3X38_011878</name>
</gene>
<reference evidence="1 2" key="1">
    <citation type="journal article" date="2022" name="G3 (Bethesda)">
        <title>Whole-genome sequence and methylome profiling of the almond [Prunus dulcis (Mill.) D.A. Webb] cultivar 'Nonpareil'.</title>
        <authorList>
            <person name="D'Amico-Willman K.M."/>
            <person name="Ouma W.Z."/>
            <person name="Meulia T."/>
            <person name="Sideli G.M."/>
            <person name="Gradziel T.M."/>
            <person name="Fresnedo-Ramirez J."/>
        </authorList>
    </citation>
    <scope>NUCLEOTIDE SEQUENCE [LARGE SCALE GENOMIC DNA]</scope>
    <source>
        <strain evidence="1">Clone GOH B32 T37-40</strain>
    </source>
</reference>
<proteinExistence type="predicted"/>